<evidence type="ECO:0000313" key="1">
    <source>
        <dbReference type="EMBL" id="RXW27735.1"/>
    </source>
</evidence>
<proteinExistence type="predicted"/>
<gene>
    <name evidence="1" type="ORF">DM877_17810</name>
</gene>
<evidence type="ECO:0000313" key="2">
    <source>
        <dbReference type="Proteomes" id="UP000290875"/>
    </source>
</evidence>
<name>A0A4Q2E872_ENTCL</name>
<sequence>MGTFIKGWKVMLLTKEGHDSGKAPEQVGWQISDEPDIRDGVLIIKNGLDTHGVPLSIIHGFSIEAVKAE</sequence>
<dbReference type="Proteomes" id="UP000290875">
    <property type="component" value="Unassembled WGS sequence"/>
</dbReference>
<accession>A0A4Q2E872</accession>
<dbReference type="EMBL" id="QJSL01000017">
    <property type="protein sequence ID" value="RXW27735.1"/>
    <property type="molecule type" value="Genomic_DNA"/>
</dbReference>
<organism evidence="1 2">
    <name type="scientific">Enterobacter cloacae</name>
    <dbReference type="NCBI Taxonomy" id="550"/>
    <lineage>
        <taxon>Bacteria</taxon>
        <taxon>Pseudomonadati</taxon>
        <taxon>Pseudomonadota</taxon>
        <taxon>Gammaproteobacteria</taxon>
        <taxon>Enterobacterales</taxon>
        <taxon>Enterobacteriaceae</taxon>
        <taxon>Enterobacter</taxon>
        <taxon>Enterobacter cloacae complex</taxon>
    </lineage>
</organism>
<protein>
    <submittedName>
        <fullName evidence="1">Uncharacterized protein</fullName>
    </submittedName>
</protein>
<comment type="caution">
    <text evidence="1">The sequence shown here is derived from an EMBL/GenBank/DDBJ whole genome shotgun (WGS) entry which is preliminary data.</text>
</comment>
<dbReference type="AlphaFoldDB" id="A0A4Q2E872"/>
<dbReference type="RefSeq" id="WP_129324735.1">
    <property type="nucleotide sequence ID" value="NZ_QJSL01000017.1"/>
</dbReference>
<reference evidence="1 2" key="1">
    <citation type="submission" date="2018-06" db="EMBL/GenBank/DDBJ databases">
        <title>Carbapenemase-producing Enterobacteriaceae present in wastewater treatment plant effluent and nearby surface waters in the US.</title>
        <authorList>
            <person name="Mathys D.A."/>
            <person name="Mollenkopf D.F."/>
            <person name="Feicht S.M."/>
            <person name="Adams R.J."/>
            <person name="Albers A.L."/>
            <person name="Grooters S.V."/>
            <person name="Stuever D.M."/>
            <person name="Daniels J.B."/>
            <person name="Wittum T.E."/>
        </authorList>
    </citation>
    <scope>NUCLEOTIDE SEQUENCE [LARGE SCALE GENOMIC DNA]</scope>
    <source>
        <strain evidence="1 2">GEO_4_Eff_A</strain>
    </source>
</reference>